<name>A0AAV2QYE0_MEGNR</name>
<keyword evidence="3" id="KW-0862">Zinc</keyword>
<proteinExistence type="predicted"/>
<dbReference type="Proteomes" id="UP001497623">
    <property type="component" value="Unassembled WGS sequence"/>
</dbReference>
<keyword evidence="8" id="KW-1185">Reference proteome</keyword>
<evidence type="ECO:0000259" key="6">
    <source>
        <dbReference type="PROSITE" id="PS50089"/>
    </source>
</evidence>
<dbReference type="GO" id="GO:0008270">
    <property type="term" value="F:zinc ion binding"/>
    <property type="evidence" value="ECO:0007669"/>
    <property type="project" value="UniProtKB-KW"/>
</dbReference>
<dbReference type="AlphaFoldDB" id="A0AAV2QYE0"/>
<dbReference type="PANTHER" id="PTHR47156">
    <property type="entry name" value="PROTEIN CBG20824"/>
    <property type="match status" value="1"/>
</dbReference>
<dbReference type="SUPFAM" id="SSF57850">
    <property type="entry name" value="RING/U-box"/>
    <property type="match status" value="1"/>
</dbReference>
<protein>
    <recommendedName>
        <fullName evidence="6">RING-type domain-containing protein</fullName>
    </recommendedName>
</protein>
<dbReference type="PROSITE" id="PS00518">
    <property type="entry name" value="ZF_RING_1"/>
    <property type="match status" value="1"/>
</dbReference>
<dbReference type="Gene3D" id="3.30.40.10">
    <property type="entry name" value="Zinc/RING finger domain, C3HC4 (zinc finger)"/>
    <property type="match status" value="1"/>
</dbReference>
<evidence type="ECO:0000313" key="7">
    <source>
        <dbReference type="EMBL" id="CAL4102772.1"/>
    </source>
</evidence>
<dbReference type="EMBL" id="CAXKWB010011933">
    <property type="protein sequence ID" value="CAL4102772.1"/>
    <property type="molecule type" value="Genomic_DNA"/>
</dbReference>
<gene>
    <name evidence="7" type="ORF">MNOR_LOCUS17388</name>
</gene>
<evidence type="ECO:0000256" key="4">
    <source>
        <dbReference type="PROSITE-ProRule" id="PRU00175"/>
    </source>
</evidence>
<dbReference type="PANTHER" id="PTHR47156:SF6">
    <property type="entry name" value="C2H2-TYPE DOMAIN-CONTAINING PROTEIN-RELATED"/>
    <property type="match status" value="1"/>
</dbReference>
<dbReference type="SUPFAM" id="SSF57845">
    <property type="entry name" value="B-box zinc-binding domain"/>
    <property type="match status" value="1"/>
</dbReference>
<sequence>MDFLECKICHVPYDEEGHRPRNAHCGHEICTACAMALIKDSIFECPKCRMKHKVDIADDLPVCFGLVDVIRAFRTTNITMTNTTGSKVSGATNEEVCNVHSKAISHWCIKCQMWICKDCLESHTYLIGCSTAISTKAMEGMKAKTIKDIDTLLNRFEEDTSNVASMIQEQRDRRKELLEKVERHSEEIQKLCNLLEQGSIQKENLIKSKDHLKSANSPQAVSDQIKVVTQRKQSLRSWSAKNLGKDTLLDLPKVLKEGKEVYTKMVIQGETRHSKLSQHEQYIYLHFFRKQALPDRIQFIPFDNLQKMIFEAPLIFLEMSLGGVVKEYIQLRLNRNMPNIRDNFVHIVTGQRGPSLKGLHFKGRRLYKDIYVANLPFKNITVTPDNFGIPVPKEGDILGYFQNNYLQNLFIFAGNPTEKRGFEECCCFGSIEDGLDVLKECYDNHSRGVIISDCGLVIEQK</sequence>
<dbReference type="InterPro" id="IPR052667">
    <property type="entry name" value="E3_ubiquitin-ligase_RING"/>
</dbReference>
<reference evidence="7 8" key="1">
    <citation type="submission" date="2024-05" db="EMBL/GenBank/DDBJ databases">
        <authorList>
            <person name="Wallberg A."/>
        </authorList>
    </citation>
    <scope>NUCLEOTIDE SEQUENCE [LARGE SCALE GENOMIC DNA]</scope>
</reference>
<dbReference type="InterPro" id="IPR013083">
    <property type="entry name" value="Znf_RING/FYVE/PHD"/>
</dbReference>
<feature type="coiled-coil region" evidence="5">
    <location>
        <begin position="167"/>
        <end position="194"/>
    </location>
</feature>
<dbReference type="InterPro" id="IPR017907">
    <property type="entry name" value="Znf_RING_CS"/>
</dbReference>
<accession>A0AAV2QYE0</accession>
<keyword evidence="1" id="KW-0479">Metal-binding</keyword>
<keyword evidence="5" id="KW-0175">Coiled coil</keyword>
<dbReference type="InterPro" id="IPR001841">
    <property type="entry name" value="Znf_RING"/>
</dbReference>
<keyword evidence="2 4" id="KW-0863">Zinc-finger</keyword>
<feature type="domain" description="RING-type" evidence="6">
    <location>
        <begin position="6"/>
        <end position="49"/>
    </location>
</feature>
<evidence type="ECO:0000256" key="5">
    <source>
        <dbReference type="SAM" id="Coils"/>
    </source>
</evidence>
<evidence type="ECO:0000256" key="2">
    <source>
        <dbReference type="ARBA" id="ARBA00022771"/>
    </source>
</evidence>
<dbReference type="PROSITE" id="PS50089">
    <property type="entry name" value="ZF_RING_2"/>
    <property type="match status" value="1"/>
</dbReference>
<organism evidence="7 8">
    <name type="scientific">Meganyctiphanes norvegica</name>
    <name type="common">Northern krill</name>
    <name type="synonym">Thysanopoda norvegica</name>
    <dbReference type="NCBI Taxonomy" id="48144"/>
    <lineage>
        <taxon>Eukaryota</taxon>
        <taxon>Metazoa</taxon>
        <taxon>Ecdysozoa</taxon>
        <taxon>Arthropoda</taxon>
        <taxon>Crustacea</taxon>
        <taxon>Multicrustacea</taxon>
        <taxon>Malacostraca</taxon>
        <taxon>Eumalacostraca</taxon>
        <taxon>Eucarida</taxon>
        <taxon>Euphausiacea</taxon>
        <taxon>Euphausiidae</taxon>
        <taxon>Meganyctiphanes</taxon>
    </lineage>
</organism>
<evidence type="ECO:0000313" key="8">
    <source>
        <dbReference type="Proteomes" id="UP001497623"/>
    </source>
</evidence>
<comment type="caution">
    <text evidence="7">The sequence shown here is derived from an EMBL/GenBank/DDBJ whole genome shotgun (WGS) entry which is preliminary data.</text>
</comment>
<evidence type="ECO:0000256" key="1">
    <source>
        <dbReference type="ARBA" id="ARBA00022723"/>
    </source>
</evidence>
<evidence type="ECO:0000256" key="3">
    <source>
        <dbReference type="ARBA" id="ARBA00022833"/>
    </source>
</evidence>